<keyword evidence="2 4" id="KW-0378">Hydrolase</keyword>
<dbReference type="HAMAP" id="MF_00528">
    <property type="entry name" value="Maf"/>
    <property type="match status" value="1"/>
</dbReference>
<dbReference type="PANTHER" id="PTHR43213:SF5">
    <property type="entry name" value="BIFUNCTIONAL DTTP_UTP PYROPHOSPHATASE_METHYLTRANSFERASE PROTEIN-RELATED"/>
    <property type="match status" value="1"/>
</dbReference>
<reference evidence="5" key="2">
    <citation type="journal article" date="2021" name="PeerJ">
        <title>Extensive microbial diversity within the chicken gut microbiome revealed by metagenomics and culture.</title>
        <authorList>
            <person name="Gilroy R."/>
            <person name="Ravi A."/>
            <person name="Getino M."/>
            <person name="Pursley I."/>
            <person name="Horton D.L."/>
            <person name="Alikhan N.F."/>
            <person name="Baker D."/>
            <person name="Gharbi K."/>
            <person name="Hall N."/>
            <person name="Watson M."/>
            <person name="Adriaenssens E.M."/>
            <person name="Foster-Nyarko E."/>
            <person name="Jarju S."/>
            <person name="Secka A."/>
            <person name="Antonio M."/>
            <person name="Oren A."/>
            <person name="Chaudhuri R.R."/>
            <person name="La Ragione R."/>
            <person name="Hildebrand F."/>
            <person name="Pallen M.J."/>
        </authorList>
    </citation>
    <scope>NUCLEOTIDE SEQUENCE</scope>
    <source>
        <strain evidence="5">ChiHjej12B11-7776</strain>
    </source>
</reference>
<reference evidence="5" key="1">
    <citation type="submission" date="2020-10" db="EMBL/GenBank/DDBJ databases">
        <authorList>
            <person name="Gilroy R."/>
        </authorList>
    </citation>
    <scope>NUCLEOTIDE SEQUENCE</scope>
    <source>
        <strain evidence="5">ChiHjej12B11-7776</strain>
    </source>
</reference>
<keyword evidence="3 4" id="KW-0546">Nucleotide metabolism</keyword>
<dbReference type="Pfam" id="PF02545">
    <property type="entry name" value="Maf"/>
    <property type="match status" value="1"/>
</dbReference>
<feature type="site" description="Important for substrate specificity" evidence="4">
    <location>
        <position position="68"/>
    </location>
</feature>
<comment type="catalytic activity">
    <reaction evidence="4">
        <text>dTTP + H2O = dTMP + diphosphate + H(+)</text>
        <dbReference type="Rhea" id="RHEA:28534"/>
        <dbReference type="ChEBI" id="CHEBI:15377"/>
        <dbReference type="ChEBI" id="CHEBI:15378"/>
        <dbReference type="ChEBI" id="CHEBI:33019"/>
        <dbReference type="ChEBI" id="CHEBI:37568"/>
        <dbReference type="ChEBI" id="CHEBI:63528"/>
        <dbReference type="EC" id="3.6.1.9"/>
    </reaction>
</comment>
<dbReference type="InterPro" id="IPR003697">
    <property type="entry name" value="Maf-like"/>
</dbReference>
<gene>
    <name evidence="5" type="primary">maf</name>
    <name evidence="5" type="ORF">IAC72_02580</name>
</gene>
<feature type="active site" description="Proton acceptor" evidence="4">
    <location>
        <position position="67"/>
    </location>
</feature>
<keyword evidence="4" id="KW-0963">Cytoplasm</keyword>
<evidence type="ECO:0000256" key="2">
    <source>
        <dbReference type="ARBA" id="ARBA00022801"/>
    </source>
</evidence>
<dbReference type="InterPro" id="IPR029001">
    <property type="entry name" value="ITPase-like_fam"/>
</dbReference>
<accession>A0A9D1MWN8</accession>
<dbReference type="Proteomes" id="UP000886852">
    <property type="component" value="Unassembled WGS sequence"/>
</dbReference>
<dbReference type="PIRSF" id="PIRSF006305">
    <property type="entry name" value="Maf"/>
    <property type="match status" value="1"/>
</dbReference>
<comment type="caution">
    <text evidence="4">Lacks conserved residue(s) required for the propagation of feature annotation.</text>
</comment>
<dbReference type="Gene3D" id="3.90.950.10">
    <property type="match status" value="1"/>
</dbReference>
<organism evidence="5 6">
    <name type="scientific">Candidatus Fimimonas merdipullorum</name>
    <dbReference type="NCBI Taxonomy" id="2840822"/>
    <lineage>
        <taxon>Bacteria</taxon>
        <taxon>Pseudomonadati</taxon>
        <taxon>Myxococcota</taxon>
        <taxon>Myxococcia</taxon>
        <taxon>Myxococcales</taxon>
        <taxon>Cystobacterineae</taxon>
        <taxon>Myxococcaceae</taxon>
        <taxon>Myxococcaceae incertae sedis</taxon>
        <taxon>Candidatus Fimimonas</taxon>
    </lineage>
</organism>
<dbReference type="EMBL" id="DVOC01000044">
    <property type="protein sequence ID" value="HIU90887.1"/>
    <property type="molecule type" value="Genomic_DNA"/>
</dbReference>
<dbReference type="GO" id="GO:0009117">
    <property type="term" value="P:nucleotide metabolic process"/>
    <property type="evidence" value="ECO:0007669"/>
    <property type="project" value="UniProtKB-KW"/>
</dbReference>
<proteinExistence type="inferred from homology"/>
<comment type="cofactor">
    <cofactor evidence="1 4">
        <name>a divalent metal cation</name>
        <dbReference type="ChEBI" id="CHEBI:60240"/>
    </cofactor>
</comment>
<evidence type="ECO:0000313" key="5">
    <source>
        <dbReference type="EMBL" id="HIU90887.1"/>
    </source>
</evidence>
<dbReference type="CDD" id="cd00555">
    <property type="entry name" value="Maf"/>
    <property type="match status" value="1"/>
</dbReference>
<dbReference type="AlphaFoldDB" id="A0A9D1MWN8"/>
<dbReference type="EC" id="3.6.1.9" evidence="4"/>
<comment type="catalytic activity">
    <reaction evidence="4">
        <text>UTP + H2O = UMP + diphosphate + H(+)</text>
        <dbReference type="Rhea" id="RHEA:29395"/>
        <dbReference type="ChEBI" id="CHEBI:15377"/>
        <dbReference type="ChEBI" id="CHEBI:15378"/>
        <dbReference type="ChEBI" id="CHEBI:33019"/>
        <dbReference type="ChEBI" id="CHEBI:46398"/>
        <dbReference type="ChEBI" id="CHEBI:57865"/>
        <dbReference type="EC" id="3.6.1.9"/>
    </reaction>
</comment>
<comment type="function">
    <text evidence="4">Nucleoside triphosphate pyrophosphatase that hydrolyzes dTTP and UTP. May have a dual role in cell division arrest and in preventing the incorporation of modified nucleotides into cellular nucleic acids.</text>
</comment>
<comment type="similarity">
    <text evidence="4">Belongs to the Maf family. YhdE subfamily.</text>
</comment>
<feature type="site" description="Important for substrate specificity" evidence="4">
    <location>
        <position position="150"/>
    </location>
</feature>
<sequence length="183" mass="20338">MKVILASNSPRRRQLLGKILPQFEVIPAVAEEQSAATEPRTYAEELAVHKAKEVFSSHPDALVIGCDTVVDMGGSILGKPHDKAHAAEMLRMLSGKTHAVHTGVCMVWQKGEIRFCETTLVTFRRLDEQDISRYVESGSPMDKAGAYGIQDCDFATKWQGSYDNVVGFPTEEVRRQLQNIYKG</sequence>
<evidence type="ECO:0000256" key="3">
    <source>
        <dbReference type="ARBA" id="ARBA00023080"/>
    </source>
</evidence>
<evidence type="ECO:0000256" key="1">
    <source>
        <dbReference type="ARBA" id="ARBA00001968"/>
    </source>
</evidence>
<comment type="subcellular location">
    <subcellularLocation>
        <location evidence="4">Cytoplasm</location>
    </subcellularLocation>
</comment>
<dbReference type="SUPFAM" id="SSF52972">
    <property type="entry name" value="ITPase-like"/>
    <property type="match status" value="1"/>
</dbReference>
<evidence type="ECO:0000313" key="6">
    <source>
        <dbReference type="Proteomes" id="UP000886852"/>
    </source>
</evidence>
<evidence type="ECO:0000256" key="4">
    <source>
        <dbReference type="HAMAP-Rule" id="MF_00528"/>
    </source>
</evidence>
<feature type="site" description="Important for substrate specificity" evidence="4">
    <location>
        <position position="11"/>
    </location>
</feature>
<dbReference type="PANTHER" id="PTHR43213">
    <property type="entry name" value="BIFUNCTIONAL DTTP/UTP PYROPHOSPHATASE/METHYLTRANSFERASE PROTEIN-RELATED"/>
    <property type="match status" value="1"/>
</dbReference>
<dbReference type="GO" id="GO:0005737">
    <property type="term" value="C:cytoplasm"/>
    <property type="evidence" value="ECO:0007669"/>
    <property type="project" value="UniProtKB-SubCell"/>
</dbReference>
<comment type="caution">
    <text evidence="5">The sequence shown here is derived from an EMBL/GenBank/DDBJ whole genome shotgun (WGS) entry which is preliminary data.</text>
</comment>
<dbReference type="GO" id="GO:0047429">
    <property type="term" value="F:nucleoside triphosphate diphosphatase activity"/>
    <property type="evidence" value="ECO:0007669"/>
    <property type="project" value="UniProtKB-EC"/>
</dbReference>
<protein>
    <recommendedName>
        <fullName evidence="4">dTTP/UTP pyrophosphatase</fullName>
        <shortName evidence="4">dTTPase/UTPase</shortName>
        <ecNumber evidence="4">3.6.1.9</ecNumber>
    </recommendedName>
    <alternativeName>
        <fullName evidence="4">Nucleoside triphosphate pyrophosphatase</fullName>
    </alternativeName>
    <alternativeName>
        <fullName evidence="4">Nucleotide pyrophosphatase</fullName>
        <shortName evidence="4">Nucleotide PPase</shortName>
    </alternativeName>
</protein>
<name>A0A9D1MWN8_9BACT</name>
<dbReference type="NCBIfam" id="TIGR00172">
    <property type="entry name" value="maf"/>
    <property type="match status" value="1"/>
</dbReference>